<gene>
    <name evidence="1" type="ORF">CY0110_16867</name>
</gene>
<dbReference type="EMBL" id="AAXW01000002">
    <property type="protein sequence ID" value="EAZ93487.1"/>
    <property type="molecule type" value="Genomic_DNA"/>
</dbReference>
<name>A3II55_9CHRO</name>
<proteinExistence type="predicted"/>
<organism evidence="1 2">
    <name type="scientific">Crocosphaera chwakensis CCY0110</name>
    <dbReference type="NCBI Taxonomy" id="391612"/>
    <lineage>
        <taxon>Bacteria</taxon>
        <taxon>Bacillati</taxon>
        <taxon>Cyanobacteriota</taxon>
        <taxon>Cyanophyceae</taxon>
        <taxon>Oscillatoriophycideae</taxon>
        <taxon>Chroococcales</taxon>
        <taxon>Aphanothecaceae</taxon>
        <taxon>Crocosphaera</taxon>
        <taxon>Crocosphaera chwakensis</taxon>
    </lineage>
</organism>
<evidence type="ECO:0000313" key="1">
    <source>
        <dbReference type="EMBL" id="EAZ93487.1"/>
    </source>
</evidence>
<accession>A3II55</accession>
<dbReference type="AlphaFoldDB" id="A3II55"/>
<evidence type="ECO:0000313" key="2">
    <source>
        <dbReference type="Proteomes" id="UP000003781"/>
    </source>
</evidence>
<sequence length="25" mass="3038">MILFQKSSKITYSLFPIFQNMEKSR</sequence>
<protein>
    <submittedName>
        <fullName evidence="1">Uncharacterized protein</fullName>
    </submittedName>
</protein>
<reference evidence="1 2" key="1">
    <citation type="submission" date="2007-03" db="EMBL/GenBank/DDBJ databases">
        <authorList>
            <person name="Stal L."/>
            <person name="Ferriera S."/>
            <person name="Johnson J."/>
            <person name="Kravitz S."/>
            <person name="Beeson K."/>
            <person name="Sutton G."/>
            <person name="Rogers Y.-H."/>
            <person name="Friedman R."/>
            <person name="Frazier M."/>
            <person name="Venter J.C."/>
        </authorList>
    </citation>
    <scope>NUCLEOTIDE SEQUENCE [LARGE SCALE GENOMIC DNA]</scope>
    <source>
        <strain evidence="1 2">CCY0110</strain>
    </source>
</reference>
<comment type="caution">
    <text evidence="1">The sequence shown here is derived from an EMBL/GenBank/DDBJ whole genome shotgun (WGS) entry which is preliminary data.</text>
</comment>
<dbReference type="Proteomes" id="UP000003781">
    <property type="component" value="Unassembled WGS sequence"/>
</dbReference>
<keyword evidence="2" id="KW-1185">Reference proteome</keyword>